<evidence type="ECO:0000313" key="2">
    <source>
        <dbReference type="EMBL" id="TRW14383.1"/>
    </source>
</evidence>
<evidence type="ECO:0000313" key="3">
    <source>
        <dbReference type="Proteomes" id="UP000317894"/>
    </source>
</evidence>
<keyword evidence="3" id="KW-1185">Reference proteome</keyword>
<evidence type="ECO:0000256" key="1">
    <source>
        <dbReference type="SAM" id="Phobius"/>
    </source>
</evidence>
<organism evidence="2 3">
    <name type="scientific">Glacieibacterium frigidum</name>
    <dbReference type="NCBI Taxonomy" id="2593303"/>
    <lineage>
        <taxon>Bacteria</taxon>
        <taxon>Pseudomonadati</taxon>
        <taxon>Pseudomonadota</taxon>
        <taxon>Alphaproteobacteria</taxon>
        <taxon>Sphingomonadales</taxon>
        <taxon>Sphingosinicellaceae</taxon>
        <taxon>Glacieibacterium</taxon>
    </lineage>
</organism>
<keyword evidence="1" id="KW-0812">Transmembrane</keyword>
<dbReference type="AlphaFoldDB" id="A0A552U837"/>
<keyword evidence="1" id="KW-0472">Membrane</keyword>
<dbReference type="Proteomes" id="UP000317894">
    <property type="component" value="Unassembled WGS sequence"/>
</dbReference>
<dbReference type="EMBL" id="VJWA01000002">
    <property type="protein sequence ID" value="TRW14383.1"/>
    <property type="molecule type" value="Genomic_DNA"/>
</dbReference>
<dbReference type="RefSeq" id="WP_144237588.1">
    <property type="nucleotide sequence ID" value="NZ_VJWA01000002.1"/>
</dbReference>
<name>A0A552U837_9SPHN</name>
<feature type="transmembrane region" description="Helical" evidence="1">
    <location>
        <begin position="16"/>
        <end position="35"/>
    </location>
</feature>
<dbReference type="OrthoDB" id="7391871at2"/>
<protein>
    <submittedName>
        <fullName evidence="2">Uncharacterized protein</fullName>
    </submittedName>
</protein>
<keyword evidence="1" id="KW-1133">Transmembrane helix</keyword>
<accession>A0A552U837</accession>
<gene>
    <name evidence="2" type="ORF">FMM06_11770</name>
</gene>
<proteinExistence type="predicted"/>
<reference evidence="2 3" key="1">
    <citation type="submission" date="2019-07" db="EMBL/GenBank/DDBJ databases">
        <title>Novel species isolated from glacier.</title>
        <authorList>
            <person name="Liu Q."/>
            <person name="Xin Y.-H."/>
        </authorList>
    </citation>
    <scope>NUCLEOTIDE SEQUENCE [LARGE SCALE GENOMIC DNA]</scope>
    <source>
        <strain evidence="2 3">LB1R16</strain>
    </source>
</reference>
<comment type="caution">
    <text evidence="2">The sequence shown here is derived from an EMBL/GenBank/DDBJ whole genome shotgun (WGS) entry which is preliminary data.</text>
</comment>
<sequence>MSFLAPSPAEVRRRRILVGGGSVFATVAIAAAFFAGRPANYMRPDPVIIFVDSWSAKRDREDALETRASDKAQLEAKLAESRAYIATLPPEKRKLAQAEYDRYVAASPKDRIS</sequence>